<evidence type="ECO:0000313" key="3">
    <source>
        <dbReference type="Proteomes" id="UP001642464"/>
    </source>
</evidence>
<dbReference type="Proteomes" id="UP001642464">
    <property type="component" value="Unassembled WGS sequence"/>
</dbReference>
<dbReference type="EMBL" id="CAXAMM010000015">
    <property type="protein sequence ID" value="CAK8985470.1"/>
    <property type="molecule type" value="Genomic_DNA"/>
</dbReference>
<comment type="caution">
    <text evidence="2">The sequence shown here is derived from an EMBL/GenBank/DDBJ whole genome shotgun (WGS) entry which is preliminary data.</text>
</comment>
<keyword evidence="3" id="KW-1185">Reference proteome</keyword>
<reference evidence="2 3" key="1">
    <citation type="submission" date="2024-02" db="EMBL/GenBank/DDBJ databases">
        <authorList>
            <person name="Chen Y."/>
            <person name="Shah S."/>
            <person name="Dougan E. K."/>
            <person name="Thang M."/>
            <person name="Chan C."/>
        </authorList>
    </citation>
    <scope>NUCLEOTIDE SEQUENCE [LARGE SCALE GENOMIC DNA]</scope>
</reference>
<dbReference type="InterPro" id="IPR015943">
    <property type="entry name" value="WD40/YVTN_repeat-like_dom_sf"/>
</dbReference>
<gene>
    <name evidence="2" type="ORF">SCF082_LOCUS165</name>
</gene>
<protein>
    <submittedName>
        <fullName evidence="2">Uncharacterized protein</fullName>
    </submittedName>
</protein>
<name>A0ABP0H5Y8_9DINO</name>
<dbReference type="SUPFAM" id="SSF63829">
    <property type="entry name" value="Calcium-dependent phosphotriesterase"/>
    <property type="match status" value="1"/>
</dbReference>
<dbReference type="Gene3D" id="2.130.10.10">
    <property type="entry name" value="YVTN repeat-like/Quinoprotein amine dehydrogenase"/>
    <property type="match status" value="1"/>
</dbReference>
<feature type="region of interest" description="Disordered" evidence="1">
    <location>
        <begin position="791"/>
        <end position="813"/>
    </location>
</feature>
<evidence type="ECO:0000256" key="1">
    <source>
        <dbReference type="SAM" id="MobiDB-lite"/>
    </source>
</evidence>
<accession>A0ABP0H5Y8</accession>
<organism evidence="2 3">
    <name type="scientific">Durusdinium trenchii</name>
    <dbReference type="NCBI Taxonomy" id="1381693"/>
    <lineage>
        <taxon>Eukaryota</taxon>
        <taxon>Sar</taxon>
        <taxon>Alveolata</taxon>
        <taxon>Dinophyceae</taxon>
        <taxon>Suessiales</taxon>
        <taxon>Symbiodiniaceae</taxon>
        <taxon>Durusdinium</taxon>
    </lineage>
</organism>
<evidence type="ECO:0000313" key="2">
    <source>
        <dbReference type="EMBL" id="CAK8985470.1"/>
    </source>
</evidence>
<proteinExistence type="predicted"/>
<sequence>MHFSASRVARPSVRTFGGPIMGQFKYLGGVRAGDGLIYGIPGHAKQVLRIDPVSREVNLIGPKLDGKFKWLRGVLAPNGCIYGIPAHAESVLKIVPSTGEVQQLGHVGSGRWKWHGAQLGPDGAVYGIPCNAKGVLKIDPETDQVEVLGSLPDGCNKWYGGLLGGDGAIYGIPYNAPKVLKICPSTGSISTFGQLPEGCWKWHGGTVGPDGAIYGIPSHARAVLRIEPGQGPKMALLGDLTTQPFKWGGGCGDDRFVYGFPSNHDAILKIDTMTEEVSLMEGFRLPGKSKWQGGMRAKDGAIYAIPDRASGVLRICDGQAQLVGDSLVGHFKWQGAVMAEDGTIVGLPNRAKTVLEIKPGSAKDLVWYADPRDPGSAKGVFGWEISEALQDQWQLPLLSQLAGAHLLDIAILIGNKEAATRLADLCQFRPFRRWRELSHLLPLHCGSADQEWLKRFEKDGAASLLLSKSGWKVTRVIEELQVVGIPLTSITFNAGFDLFWRSWKGLLSLLDLAVLQEDSALAARLACAGVSLSRNVVHCIIAENFKLADDDAAMIAVRAASGHEICTKRVVILQVFQKIWGGRTPPAELLKEVLALSIDVPEMVRELDLPEVWDVWEKSWASLNSAPCQEPSSKAASIGGEVRIQQEASVQAMHEVDDPNDDTLRALQASRNEVPAPPLNTDGVRLFRLTRMKRSKHVADVLLDPEGPLAALHQRVMEAGCEVDPDWSPLYALFVPITETQMDELIGLADDGYELLKDEHILALESDGQTMNQAFRSNIAKAGRPAVKIVDPNPTQDNAEDIHNHQQADAPDEEGPMLVVEEGFRTDSSLGFPASSFLP</sequence>